<dbReference type="GeneID" id="36844092"/>
<evidence type="ECO:0000313" key="1">
    <source>
        <dbReference type="EMBL" id="AVK74951.1"/>
    </source>
</evidence>
<evidence type="ECO:0008006" key="2">
    <source>
        <dbReference type="Google" id="ProtNLM"/>
    </source>
</evidence>
<dbReference type="RefSeq" id="YP_009483220.1">
    <property type="nucleotide sequence ID" value="NC_037667.1"/>
</dbReference>
<proteinExistence type="predicted"/>
<accession>A0A2U7U929</accession>
<organism evidence="1">
    <name type="scientific">Pandoravirus quercus</name>
    <dbReference type="NCBI Taxonomy" id="2107709"/>
    <lineage>
        <taxon>Viruses</taxon>
        <taxon>Pandoravirus</taxon>
    </lineage>
</organism>
<sequence>MHDHRDPTPPIDWLPHEIISYILDLLGDEDFCAARHAHRVFWACNALRSLQRRKNQRWLRTSPERAAALGRIDVLEFLRRHKRIPRTFNLWSQVERDDNPDLVRLALAWDPTPERIEATFSAATARGHVETVALLSEIAEPPTAVLVCDVDAALGRGHNGVARFLYEVASEADRRKWIGHAARRSCIGVLRFLATDLPRVPLALIAKASARHGCSRGLDLVQEIDPSLAWAHVLPYATKDRDVTIAYCAYAYHDAAERFDLQAPLVEAALHGRAATVSVLGRWRRSPLSLQPALDVVGAQPGYAMADTLNAIGDLDALYRQTHDAIAPLNFQPALLRAAEKGDVGAVAYMCATVSGLDLQEALEATSCEAVARQLLDASRLDVGRAIHRMSERVPRPDAVLSWLASYGRP</sequence>
<dbReference type="InterPro" id="IPR036047">
    <property type="entry name" value="F-box-like_dom_sf"/>
</dbReference>
<gene>
    <name evidence="1" type="ORF">pqer_cds_529</name>
</gene>
<dbReference type="SUPFAM" id="SSF81383">
    <property type="entry name" value="F-box domain"/>
    <property type="match status" value="1"/>
</dbReference>
<dbReference type="Proteomes" id="UP000248852">
    <property type="component" value="Segment"/>
</dbReference>
<dbReference type="KEGG" id="vg:36844092"/>
<dbReference type="EMBL" id="MG011689">
    <property type="protein sequence ID" value="AVK74951.1"/>
    <property type="molecule type" value="Genomic_DNA"/>
</dbReference>
<reference evidence="1" key="1">
    <citation type="journal article" date="2018" name="Nat. Commun.">
        <title>Diversity and evolution of the emerging Pandoraviridae family.</title>
        <authorList>
            <person name="Legendre M."/>
            <person name="Fabre E."/>
            <person name="Poirot O."/>
            <person name="Jeudy S."/>
            <person name="Lartigue A."/>
            <person name="Alempic J.M."/>
            <person name="Beucher L."/>
            <person name="Philippe N."/>
            <person name="Bertaux L."/>
            <person name="Christo-Foroux E."/>
            <person name="Labadie K."/>
            <person name="Coute Y."/>
            <person name="Abergel C."/>
            <person name="Claverie J.M."/>
        </authorList>
    </citation>
    <scope>NUCLEOTIDE SEQUENCE [LARGE SCALE GENOMIC DNA]</scope>
    <source>
        <strain evidence="1">Quercus</strain>
    </source>
</reference>
<protein>
    <recommendedName>
        <fullName evidence="2">Ankyrin repeat domain containing protein</fullName>
    </recommendedName>
</protein>
<name>A0A2U7U929_9VIRU</name>